<dbReference type="PANTHER" id="PTHR45713:SF6">
    <property type="entry name" value="F5_8 TYPE C DOMAIN-CONTAINING PROTEIN"/>
    <property type="match status" value="1"/>
</dbReference>
<dbReference type="SUPFAM" id="SSF49785">
    <property type="entry name" value="Galactose-binding domain-like"/>
    <property type="match status" value="1"/>
</dbReference>
<reference evidence="3" key="1">
    <citation type="submission" date="2025-08" db="UniProtKB">
        <authorList>
            <consortium name="RefSeq"/>
        </authorList>
    </citation>
    <scope>IDENTIFICATION</scope>
    <source>
        <tissue evidence="3">Testes</tissue>
    </source>
</reference>
<feature type="chain" id="PRO_5047238234" evidence="1">
    <location>
        <begin position="18"/>
        <end position="170"/>
    </location>
</feature>
<gene>
    <name evidence="3" type="primary">LOC100376619</name>
</gene>
<sequence>MEWFLLALPLLVCAVDARTELVNVAAFKPVSGVRSGLDPAALTDEDDLTWSATATMNDPYLKIDLGSEYLIKNLQLMLDQNAGRNLINSMVRVGSSSVVTQNPVCIPIDDKYAPIMFEKNCNMKGRYIILQKMGPGRTIRANEIRAYVTMEIESTTAAPTTKAPTTVQPK</sequence>
<keyword evidence="2" id="KW-1185">Reference proteome</keyword>
<dbReference type="Proteomes" id="UP000694865">
    <property type="component" value="Unplaced"/>
</dbReference>
<dbReference type="InterPro" id="IPR008979">
    <property type="entry name" value="Galactose-bd-like_sf"/>
</dbReference>
<name>A0ABM0M4L7_SACKO</name>
<dbReference type="InterPro" id="IPR051941">
    <property type="entry name" value="BG_Antigen-Binding_Lectin"/>
</dbReference>
<dbReference type="Gene3D" id="2.60.120.260">
    <property type="entry name" value="Galactose-binding domain-like"/>
    <property type="match status" value="1"/>
</dbReference>
<evidence type="ECO:0000313" key="3">
    <source>
        <dbReference type="RefSeq" id="XP_006814958.1"/>
    </source>
</evidence>
<keyword evidence="1" id="KW-0732">Signal</keyword>
<evidence type="ECO:0000256" key="1">
    <source>
        <dbReference type="SAM" id="SignalP"/>
    </source>
</evidence>
<dbReference type="RefSeq" id="XP_006814958.1">
    <property type="nucleotide sequence ID" value="XM_006814895.1"/>
</dbReference>
<organism evidence="2 3">
    <name type="scientific">Saccoglossus kowalevskii</name>
    <name type="common">Acorn worm</name>
    <dbReference type="NCBI Taxonomy" id="10224"/>
    <lineage>
        <taxon>Eukaryota</taxon>
        <taxon>Metazoa</taxon>
        <taxon>Hemichordata</taxon>
        <taxon>Enteropneusta</taxon>
        <taxon>Harrimaniidae</taxon>
        <taxon>Saccoglossus</taxon>
    </lineage>
</organism>
<protein>
    <submittedName>
        <fullName evidence="3">Uncharacterized protein LOC100376619</fullName>
    </submittedName>
</protein>
<dbReference type="PANTHER" id="PTHR45713">
    <property type="entry name" value="FTP DOMAIN-CONTAINING PROTEIN"/>
    <property type="match status" value="1"/>
</dbReference>
<proteinExistence type="predicted"/>
<evidence type="ECO:0000313" key="2">
    <source>
        <dbReference type="Proteomes" id="UP000694865"/>
    </source>
</evidence>
<feature type="signal peptide" evidence="1">
    <location>
        <begin position="1"/>
        <end position="17"/>
    </location>
</feature>
<accession>A0ABM0M4L7</accession>
<dbReference type="GeneID" id="100376619"/>